<reference evidence="2" key="1">
    <citation type="journal article" date="2017" name="Nat. Ecol. Evol.">
        <title>Genome expansion and lineage-specific genetic innovations in the forest pathogenic fungi Armillaria.</title>
        <authorList>
            <person name="Sipos G."/>
            <person name="Prasanna A.N."/>
            <person name="Walter M.C."/>
            <person name="O'Connor E."/>
            <person name="Balint B."/>
            <person name="Krizsan K."/>
            <person name="Kiss B."/>
            <person name="Hess J."/>
            <person name="Varga T."/>
            <person name="Slot J."/>
            <person name="Riley R."/>
            <person name="Boka B."/>
            <person name="Rigling D."/>
            <person name="Barry K."/>
            <person name="Lee J."/>
            <person name="Mihaltcheva S."/>
            <person name="LaButti K."/>
            <person name="Lipzen A."/>
            <person name="Waldron R."/>
            <person name="Moloney N.M."/>
            <person name="Sperisen C."/>
            <person name="Kredics L."/>
            <person name="Vagvoelgyi C."/>
            <person name="Patrignani A."/>
            <person name="Fitzpatrick D."/>
            <person name="Nagy I."/>
            <person name="Doyle S."/>
            <person name="Anderson J.B."/>
            <person name="Grigoriev I.V."/>
            <person name="Gueldener U."/>
            <person name="Muensterkoetter M."/>
            <person name="Nagy L.G."/>
        </authorList>
    </citation>
    <scope>NUCLEOTIDE SEQUENCE [LARGE SCALE GENOMIC DNA]</scope>
    <source>
        <strain evidence="2">C18/9</strain>
    </source>
</reference>
<protein>
    <recommendedName>
        <fullName evidence="3">F-box domain-containing protein</fullName>
    </recommendedName>
</protein>
<dbReference type="AlphaFoldDB" id="A0A284RCY2"/>
<organism evidence="1 2">
    <name type="scientific">Armillaria ostoyae</name>
    <name type="common">Armillaria root rot fungus</name>
    <dbReference type="NCBI Taxonomy" id="47428"/>
    <lineage>
        <taxon>Eukaryota</taxon>
        <taxon>Fungi</taxon>
        <taxon>Dikarya</taxon>
        <taxon>Basidiomycota</taxon>
        <taxon>Agaricomycotina</taxon>
        <taxon>Agaricomycetes</taxon>
        <taxon>Agaricomycetidae</taxon>
        <taxon>Agaricales</taxon>
        <taxon>Marasmiineae</taxon>
        <taxon>Physalacriaceae</taxon>
        <taxon>Armillaria</taxon>
    </lineage>
</organism>
<evidence type="ECO:0000313" key="2">
    <source>
        <dbReference type="Proteomes" id="UP000219338"/>
    </source>
</evidence>
<dbReference type="OMA" id="RMFRAVH"/>
<keyword evidence="2" id="KW-1185">Reference proteome</keyword>
<name>A0A284RCY2_ARMOS</name>
<sequence>MDNIPSIEQELFELHIGITTAANNFHRCITDCETFSPLILSTYLPAISFRTLGLPSMTNFDAIRINAPPGASKAIVPDNTRGKAGRTAILPSEIYDLIFRQLDRSKLPAVALGNKSFHTIATRVLYLTITLKKPIESIFCLRTIANSVSLASLVRSFKVDWADLKSPTSNFYALARRTLRNLTNISALTLELPRRPPWIIDDCAFRLKEFCSSYSWQAKLARFIECQPMLTTLTLHGLDGLSLAAFEDGLFKPQLAIGFNQLDAAAVPNLTSLRAIHATPELLSLFLCGRPVRTCSVPVYPGSVLETLDALTTTSVPIERLSLMSFDAETPGYLFVEVAKRFPQLKALHVLLLRGDYSEEILDGISPVLRAFKQLEYLTFMAQVPLSGSAKYEHKIATQWHLHCPSLKTIILPEGKMWFKTS</sequence>
<dbReference type="OrthoDB" id="3178870at2759"/>
<accession>A0A284RCY2</accession>
<gene>
    <name evidence="1" type="ORF">ARMOST_09963</name>
</gene>
<evidence type="ECO:0008006" key="3">
    <source>
        <dbReference type="Google" id="ProtNLM"/>
    </source>
</evidence>
<dbReference type="Proteomes" id="UP000219338">
    <property type="component" value="Unassembled WGS sequence"/>
</dbReference>
<proteinExistence type="predicted"/>
<evidence type="ECO:0000313" key="1">
    <source>
        <dbReference type="EMBL" id="SJL06621.1"/>
    </source>
</evidence>
<dbReference type="EMBL" id="FUEG01000007">
    <property type="protein sequence ID" value="SJL06621.1"/>
    <property type="molecule type" value="Genomic_DNA"/>
</dbReference>